<comment type="similarity">
    <text evidence="10">Belongs to the class I-like SAM-binding methyltransferase superfamily. rRNA adenine N(6)-methyltransferase family.</text>
</comment>
<reference evidence="13" key="2">
    <citation type="submission" date="2021-08" db="EMBL/GenBank/DDBJ databases">
        <authorList>
            <person name="Eriksson T."/>
        </authorList>
    </citation>
    <scope>NUCLEOTIDE SEQUENCE</scope>
    <source>
        <strain evidence="13">Stoneville</strain>
        <tissue evidence="13">Whole head</tissue>
    </source>
</reference>
<keyword evidence="3 10" id="KW-0808">Transferase</keyword>
<dbReference type="Proteomes" id="UP000719412">
    <property type="component" value="Unassembled WGS sequence"/>
</dbReference>
<feature type="region of interest" description="Disordered" evidence="11">
    <location>
        <begin position="554"/>
        <end position="578"/>
    </location>
</feature>
<keyword evidence="7 12" id="KW-1133">Transmembrane helix</keyword>
<evidence type="ECO:0000256" key="9">
    <source>
        <dbReference type="ARBA" id="ARBA00093776"/>
    </source>
</evidence>
<comment type="caution">
    <text evidence="10">Lacks conserved residue(s) required for the propagation of feature annotation.</text>
</comment>
<feature type="binding site" evidence="10">
    <location>
        <position position="733"/>
    </location>
    <ligand>
        <name>S-adenosyl-L-methionine</name>
        <dbReference type="ChEBI" id="CHEBI:59789"/>
    </ligand>
</feature>
<feature type="transmembrane region" description="Helical" evidence="12">
    <location>
        <begin position="1144"/>
        <end position="1163"/>
    </location>
</feature>
<organism evidence="13 14">
    <name type="scientific">Tenebrio molitor</name>
    <name type="common">Yellow mealworm beetle</name>
    <dbReference type="NCBI Taxonomy" id="7067"/>
    <lineage>
        <taxon>Eukaryota</taxon>
        <taxon>Metazoa</taxon>
        <taxon>Ecdysozoa</taxon>
        <taxon>Arthropoda</taxon>
        <taxon>Hexapoda</taxon>
        <taxon>Insecta</taxon>
        <taxon>Pterygota</taxon>
        <taxon>Neoptera</taxon>
        <taxon>Endopterygota</taxon>
        <taxon>Coleoptera</taxon>
        <taxon>Polyphaga</taxon>
        <taxon>Cucujiformia</taxon>
        <taxon>Tenebrionidae</taxon>
        <taxon>Tenebrio</taxon>
    </lineage>
</organism>
<feature type="region of interest" description="Disordered" evidence="11">
    <location>
        <begin position="497"/>
        <end position="534"/>
    </location>
</feature>
<evidence type="ECO:0000256" key="3">
    <source>
        <dbReference type="ARBA" id="ARBA00022679"/>
    </source>
</evidence>
<evidence type="ECO:0000256" key="1">
    <source>
        <dbReference type="ARBA" id="ARBA00004141"/>
    </source>
</evidence>
<feature type="compositionally biased region" description="Polar residues" evidence="11">
    <location>
        <begin position="1289"/>
        <end position="1313"/>
    </location>
</feature>
<feature type="binding site" evidence="10">
    <location>
        <position position="810"/>
    </location>
    <ligand>
        <name>S-adenosyl-L-methionine</name>
        <dbReference type="ChEBI" id="CHEBI:59789"/>
    </ligand>
</feature>
<comment type="similarity">
    <text evidence="9">Belongs to the TMEM179 family.</text>
</comment>
<feature type="compositionally biased region" description="Low complexity" evidence="11">
    <location>
        <begin position="72"/>
        <end position="85"/>
    </location>
</feature>
<keyword evidence="14" id="KW-1185">Reference proteome</keyword>
<evidence type="ECO:0000256" key="8">
    <source>
        <dbReference type="ARBA" id="ARBA00023136"/>
    </source>
</evidence>
<feature type="region of interest" description="Disordered" evidence="11">
    <location>
        <begin position="1"/>
        <end position="93"/>
    </location>
</feature>
<protein>
    <recommendedName>
        <fullName evidence="15">rRNA adenine N(6)-methyltransferase</fullName>
    </recommendedName>
</protein>
<feature type="region of interest" description="Disordered" evidence="11">
    <location>
        <begin position="343"/>
        <end position="400"/>
    </location>
</feature>
<feature type="region of interest" description="Disordered" evidence="11">
    <location>
        <begin position="158"/>
        <end position="214"/>
    </location>
</feature>
<evidence type="ECO:0000256" key="6">
    <source>
        <dbReference type="ARBA" id="ARBA00022884"/>
    </source>
</evidence>
<dbReference type="Gene3D" id="3.40.50.150">
    <property type="entry name" value="Vaccinia Virus protein VP39"/>
    <property type="match status" value="1"/>
</dbReference>
<feature type="region of interest" description="Disordered" evidence="11">
    <location>
        <begin position="1288"/>
        <end position="1313"/>
    </location>
</feature>
<feature type="compositionally biased region" description="Polar residues" evidence="11">
    <location>
        <begin position="44"/>
        <end position="57"/>
    </location>
</feature>
<evidence type="ECO:0000256" key="2">
    <source>
        <dbReference type="ARBA" id="ARBA00022603"/>
    </source>
</evidence>
<feature type="compositionally biased region" description="Polar residues" evidence="11">
    <location>
        <begin position="434"/>
        <end position="466"/>
    </location>
</feature>
<evidence type="ECO:0000256" key="5">
    <source>
        <dbReference type="ARBA" id="ARBA00022692"/>
    </source>
</evidence>
<dbReference type="InterPro" id="IPR029063">
    <property type="entry name" value="SAM-dependent_MTases_sf"/>
</dbReference>
<evidence type="ECO:0008006" key="15">
    <source>
        <dbReference type="Google" id="ProtNLM"/>
    </source>
</evidence>
<accession>A0A8J6LCS6</accession>
<evidence type="ECO:0000256" key="12">
    <source>
        <dbReference type="SAM" id="Phobius"/>
    </source>
</evidence>
<dbReference type="PANTHER" id="PTHR31872">
    <property type="entry name" value="TRANSMEMBRANE PROTEIN 179"/>
    <property type="match status" value="1"/>
</dbReference>
<comment type="subcellular location">
    <subcellularLocation>
        <location evidence="1">Membrane</location>
        <topology evidence="1">Multi-pass membrane protein</topology>
    </subcellularLocation>
</comment>
<feature type="compositionally biased region" description="Polar residues" evidence="11">
    <location>
        <begin position="158"/>
        <end position="179"/>
    </location>
</feature>
<feature type="compositionally biased region" description="Polar residues" evidence="11">
    <location>
        <begin position="373"/>
        <end position="391"/>
    </location>
</feature>
<comment type="caution">
    <text evidence="13">The sequence shown here is derived from an EMBL/GenBank/DDBJ whole genome shotgun (WGS) entry which is preliminary data.</text>
</comment>
<dbReference type="Pfam" id="PF26158">
    <property type="entry name" value="Claudin_TMEM179-179B"/>
    <property type="match status" value="1"/>
</dbReference>
<name>A0A8J6LCS6_TENMO</name>
<dbReference type="GO" id="GO:0003723">
    <property type="term" value="F:RNA binding"/>
    <property type="evidence" value="ECO:0007669"/>
    <property type="project" value="UniProtKB-UniRule"/>
</dbReference>
<feature type="compositionally biased region" description="Low complexity" evidence="11">
    <location>
        <begin position="304"/>
        <end position="317"/>
    </location>
</feature>
<dbReference type="PROSITE" id="PS51689">
    <property type="entry name" value="SAM_RNA_A_N6_MT"/>
    <property type="match status" value="1"/>
</dbReference>
<dbReference type="GO" id="GO:0000179">
    <property type="term" value="F:rRNA (adenine-N6,N6-)-dimethyltransferase activity"/>
    <property type="evidence" value="ECO:0007669"/>
    <property type="project" value="UniProtKB-UniRule"/>
</dbReference>
<evidence type="ECO:0000313" key="14">
    <source>
        <dbReference type="Proteomes" id="UP000719412"/>
    </source>
</evidence>
<dbReference type="PANTHER" id="PTHR31872:SF4">
    <property type="entry name" value="TRANSMEMBRANE PROTEIN 179"/>
    <property type="match status" value="1"/>
</dbReference>
<feature type="region of interest" description="Disordered" evidence="11">
    <location>
        <begin position="429"/>
        <end position="466"/>
    </location>
</feature>
<evidence type="ECO:0000256" key="11">
    <source>
        <dbReference type="SAM" id="MobiDB-lite"/>
    </source>
</evidence>
<gene>
    <name evidence="13" type="ORF">GEV33_006995</name>
</gene>
<feature type="compositionally biased region" description="Polar residues" evidence="11">
    <location>
        <begin position="186"/>
        <end position="195"/>
    </location>
</feature>
<dbReference type="InterPro" id="IPR059010">
    <property type="entry name" value="TMEM179-179B"/>
</dbReference>
<feature type="transmembrane region" description="Helical" evidence="12">
    <location>
        <begin position="1175"/>
        <end position="1206"/>
    </location>
</feature>
<dbReference type="EMBL" id="JABDTM020022576">
    <property type="protein sequence ID" value="KAH0815795.1"/>
    <property type="molecule type" value="Genomic_DNA"/>
</dbReference>
<dbReference type="InterPro" id="IPR029673">
    <property type="entry name" value="TMEM179"/>
</dbReference>
<evidence type="ECO:0000313" key="13">
    <source>
        <dbReference type="EMBL" id="KAH0815795.1"/>
    </source>
</evidence>
<keyword evidence="8 12" id="KW-0472">Membrane</keyword>
<keyword evidence="4 10" id="KW-0949">S-adenosyl-L-methionine</keyword>
<reference evidence="13" key="1">
    <citation type="journal article" date="2020" name="J Insects Food Feed">
        <title>The yellow mealworm (Tenebrio molitor) genome: a resource for the emerging insects as food and feed industry.</title>
        <authorList>
            <person name="Eriksson T."/>
            <person name="Andere A."/>
            <person name="Kelstrup H."/>
            <person name="Emery V."/>
            <person name="Picard C."/>
        </authorList>
    </citation>
    <scope>NUCLEOTIDE SEQUENCE</scope>
    <source>
        <strain evidence="13">Stoneville</strain>
        <tissue evidence="13">Whole head</tissue>
    </source>
</reference>
<keyword evidence="5 12" id="KW-0812">Transmembrane</keyword>
<feature type="compositionally biased region" description="Basic residues" evidence="11">
    <location>
        <begin position="16"/>
        <end position="26"/>
    </location>
</feature>
<feature type="binding site" evidence="10">
    <location>
        <position position="784"/>
    </location>
    <ligand>
        <name>S-adenosyl-L-methionine</name>
        <dbReference type="ChEBI" id="CHEBI:59789"/>
    </ligand>
</feature>
<sequence>MCSISSLNSSSSGSSKSHHSPSHPHWQRSLSQNVGRSGTIRYMSVSSQDSGFTSQDTLYPRPPSSLGVAQVSNMSEHSSNSSSSSTPCTPFPATVIPTTTSTWPNLQETIQFERAASAIINDRPHTISSGARASPHSLSYEKGHQRPPLTVYTFQAPEQSLSQPVSPVTSVTPTENASKTMPPRSPTTSIKSFQSKPPLPTRCSSLERPSGPNVPAKTVAGMQGVRVLPPTAAEQAPMKKPSPLPAHLAKNVPQPTYVNMHELASMAATKAQEMALPPPPPADFVGSPAAEKPPPVEGEKDGSTSESSLESSSGYGSQTTFTAEDAAHAEDVNDSAMKYCTLPRNTDLNSARRRPLSMTGSMQANKPPPPIRRTSSITNASGTNQPTSMGSLENLPPPPAFLLEPTAQQQQKPHTGIKVAETVKALTELKHTPASPNSVRRTSASSQSIYQTHGGNATPQPQQGPLLSTFQSQTKVSYVSQSGGVVYAQPSQILGGSPAAARRANSFRSQSADRKSGSSSSGVRRRSDVKCDAGPVGVGSNFIASLSAKLAPNLSPRTARRHSEDSVQSPPIKLGQRGPGQSFLDSLNAKLAQQHITNNSTQMAQHKANKIRQIINSKAQPDPKVCHESLMDQIKRGATLKRAKVINDRSAPKIYYVNCRAARQLCTCSQDAASPPKKPPEPVVQKLRSATKSQKAKVSQFFRRNPHLVATRPHIPEKYFVTKRLTPPENLYLIDANVAKKAARYVLPHVKNVKDHIVSETNAGLGLITSELLSNGIKLVRLYESCLDFKAHLRERFKRYKGCVELFTKDIFLLHRYEYIDKQDHGNRVEQLLKDVPKKSWSDDPALTIIGPLPNMNFIRFLLKSLVLQTFVVSFGRIQLFAFMKPRDYIVFTAGPHLNLHTYQRWSVLFNLFFECELLDKFPREIFLPWQSQKSAHQSRYAGQIDPDLMYFVRINFKKDLPVSAENLLPLYTFVIQFFGQGTNRIVPLLEKWVPGTGLDVMLPKANHQHYFADINIFTKFGELTPEQILSVFREMITHPEYRKSHFISVIESHLAKTETIETSLDDHLEKNVLVDMMALSNIVLISQIAGYVIAFILSLCIVVPMSLHQDEFRGHCLLFSTGEWQEADGQLKVDWASQCYCNYTIFVGVVLCLVSIVQIYRLSVFLYKGTDSSFLSAFFDVLTGIILCGMTIIAALMITLGFMVWCQNVTLRFPSCELAAGQAIDKQDGINTANFYIELGTAQFGVWGSFATWVGLSVFALLKLCRYHQLENIRVSMYRERQRLINENAGSPGSSLGRESTNSQDTTATAAE</sequence>
<keyword evidence="6 10" id="KW-0694">RNA-binding</keyword>
<feature type="compositionally biased region" description="Low complexity" evidence="11">
    <location>
        <begin position="1"/>
        <end position="15"/>
    </location>
</feature>
<proteinExistence type="inferred from homology"/>
<feature type="transmembrane region" description="Helical" evidence="12">
    <location>
        <begin position="1083"/>
        <end position="1106"/>
    </location>
</feature>
<evidence type="ECO:0000256" key="7">
    <source>
        <dbReference type="ARBA" id="ARBA00022989"/>
    </source>
</evidence>
<dbReference type="InterPro" id="IPR001737">
    <property type="entry name" value="KsgA/Erm"/>
</dbReference>
<evidence type="ECO:0000256" key="10">
    <source>
        <dbReference type="PROSITE-ProRule" id="PRU01026"/>
    </source>
</evidence>
<dbReference type="SUPFAM" id="SSF53335">
    <property type="entry name" value="S-adenosyl-L-methionine-dependent methyltransferases"/>
    <property type="match status" value="1"/>
</dbReference>
<evidence type="ECO:0000256" key="4">
    <source>
        <dbReference type="ARBA" id="ARBA00022691"/>
    </source>
</evidence>
<keyword evidence="2 10" id="KW-0489">Methyltransferase</keyword>
<feature type="region of interest" description="Disordered" evidence="11">
    <location>
        <begin position="274"/>
        <end position="318"/>
    </location>
</feature>